<comment type="caution">
    <text evidence="2">The sequence shown here is derived from an EMBL/GenBank/DDBJ whole genome shotgun (WGS) entry which is preliminary data.</text>
</comment>
<evidence type="ECO:0000256" key="1">
    <source>
        <dbReference type="SAM" id="MobiDB-lite"/>
    </source>
</evidence>
<dbReference type="GeneID" id="68844397"/>
<gene>
    <name evidence="2" type="ORF">O166_16250</name>
</gene>
<sequence length="52" mass="5763">MQTDKQVEQTELDQDQEIADILGITVLSPLEEAAVSGGEVQHEDHDHVHKAQ</sequence>
<accession>A0ABN0N2A2</accession>
<proteinExistence type="predicted"/>
<evidence type="ECO:0008006" key="4">
    <source>
        <dbReference type="Google" id="ProtNLM"/>
    </source>
</evidence>
<feature type="compositionally biased region" description="Basic and acidic residues" evidence="1">
    <location>
        <begin position="40"/>
        <end position="52"/>
    </location>
</feature>
<protein>
    <recommendedName>
        <fullName evidence="4">Benenodin family lasso peptide</fullName>
    </recommendedName>
</protein>
<dbReference type="Proteomes" id="UP000016426">
    <property type="component" value="Unassembled WGS sequence"/>
</dbReference>
<dbReference type="RefSeq" id="WP_021478864.1">
    <property type="nucleotide sequence ID" value="NZ_AVPH01000284.1"/>
</dbReference>
<keyword evidence="3" id="KW-1185">Reference proteome</keyword>
<organism evidence="2 3">
    <name type="scientific">Pseudogulbenkiania ferrooxidans EGD-HP2</name>
    <dbReference type="NCBI Taxonomy" id="1388764"/>
    <lineage>
        <taxon>Bacteria</taxon>
        <taxon>Pseudomonadati</taxon>
        <taxon>Pseudomonadota</taxon>
        <taxon>Betaproteobacteria</taxon>
        <taxon>Neisseriales</taxon>
        <taxon>Chromobacteriaceae</taxon>
        <taxon>Pseudogulbenkiania</taxon>
    </lineage>
</organism>
<reference evidence="2 3" key="1">
    <citation type="journal article" date="2013" name="Genome Announc.">
        <title>Genome Sequence of the Pigment-Producing Bacterium Pseudogulbenkiania ferrooxidans, Isolated from Loktak Lake.</title>
        <authorList>
            <person name="Puranik S."/>
            <person name="Talkal R."/>
            <person name="Qureshi A."/>
            <person name="Khardenavis A."/>
            <person name="Kapley A."/>
            <person name="Purohit H.J."/>
        </authorList>
    </citation>
    <scope>NUCLEOTIDE SEQUENCE [LARGE SCALE GENOMIC DNA]</scope>
    <source>
        <strain evidence="2 3">EGD-HP2</strain>
    </source>
</reference>
<feature type="region of interest" description="Disordered" evidence="1">
    <location>
        <begin position="33"/>
        <end position="52"/>
    </location>
</feature>
<evidence type="ECO:0000313" key="3">
    <source>
        <dbReference type="Proteomes" id="UP000016426"/>
    </source>
</evidence>
<evidence type="ECO:0000313" key="2">
    <source>
        <dbReference type="EMBL" id="ERE00123.1"/>
    </source>
</evidence>
<dbReference type="EMBL" id="AVPH01000284">
    <property type="protein sequence ID" value="ERE00123.1"/>
    <property type="molecule type" value="Genomic_DNA"/>
</dbReference>
<name>A0ABN0N2A2_9NEIS</name>